<accession>A0A2G9HQF6</accession>
<proteinExistence type="predicted"/>
<evidence type="ECO:0000313" key="2">
    <source>
        <dbReference type="EMBL" id="PIN19762.1"/>
    </source>
</evidence>
<dbReference type="OrthoDB" id="1929722at2759"/>
<keyword evidence="3" id="KW-1185">Reference proteome</keyword>
<dbReference type="EMBL" id="NKXS01001225">
    <property type="protein sequence ID" value="PIN19762.1"/>
    <property type="molecule type" value="Genomic_DNA"/>
</dbReference>
<protein>
    <submittedName>
        <fullName evidence="2">Uncharacterized protein</fullName>
    </submittedName>
</protein>
<name>A0A2G9HQF6_9LAMI</name>
<reference evidence="3" key="1">
    <citation type="journal article" date="2018" name="Gigascience">
        <title>Genome assembly of the Pink Ipe (Handroanthus impetiginosus, Bignoniaceae), a highly valued, ecologically keystone Neotropical timber forest tree.</title>
        <authorList>
            <person name="Silva-Junior O.B."/>
            <person name="Grattapaglia D."/>
            <person name="Novaes E."/>
            <person name="Collevatti R.G."/>
        </authorList>
    </citation>
    <scope>NUCLEOTIDE SEQUENCE [LARGE SCALE GENOMIC DNA]</scope>
    <source>
        <strain evidence="3">cv. UFG-1</strain>
    </source>
</reference>
<evidence type="ECO:0000256" key="1">
    <source>
        <dbReference type="SAM" id="MobiDB-lite"/>
    </source>
</evidence>
<dbReference type="Proteomes" id="UP000231279">
    <property type="component" value="Unassembled WGS sequence"/>
</dbReference>
<organism evidence="2 3">
    <name type="scientific">Handroanthus impetiginosus</name>
    <dbReference type="NCBI Taxonomy" id="429701"/>
    <lineage>
        <taxon>Eukaryota</taxon>
        <taxon>Viridiplantae</taxon>
        <taxon>Streptophyta</taxon>
        <taxon>Embryophyta</taxon>
        <taxon>Tracheophyta</taxon>
        <taxon>Spermatophyta</taxon>
        <taxon>Magnoliopsida</taxon>
        <taxon>eudicotyledons</taxon>
        <taxon>Gunneridae</taxon>
        <taxon>Pentapetalae</taxon>
        <taxon>asterids</taxon>
        <taxon>lamiids</taxon>
        <taxon>Lamiales</taxon>
        <taxon>Bignoniaceae</taxon>
        <taxon>Crescentiina</taxon>
        <taxon>Tabebuia alliance</taxon>
        <taxon>Handroanthus</taxon>
    </lineage>
</organism>
<dbReference type="PANTHER" id="PTHR38370:SF1">
    <property type="entry name" value="BETA-1,4-XYLOSIDASE"/>
    <property type="match status" value="1"/>
</dbReference>
<comment type="caution">
    <text evidence="2">The sequence shown here is derived from an EMBL/GenBank/DDBJ whole genome shotgun (WGS) entry which is preliminary data.</text>
</comment>
<evidence type="ECO:0000313" key="3">
    <source>
        <dbReference type="Proteomes" id="UP000231279"/>
    </source>
</evidence>
<feature type="region of interest" description="Disordered" evidence="1">
    <location>
        <begin position="41"/>
        <end position="66"/>
    </location>
</feature>
<gene>
    <name evidence="2" type="ORF">CDL12_07552</name>
</gene>
<sequence>MEGLIPFLIHAMKKQRPQNAYRCLSENSASGRSYHVLLAGDSVEGSSHRRTRSEIQPPSGFDFSSGSENLARVKSYGTGVPTVSPWNGDNGLRQRDLGFTSASHYQVSGKTISYGR</sequence>
<dbReference type="AlphaFoldDB" id="A0A2G9HQF6"/>
<dbReference type="PANTHER" id="PTHR38370">
    <property type="entry name" value="BETA-1,4-XYLOSIDASE"/>
    <property type="match status" value="1"/>
</dbReference>